<gene>
    <name evidence="8" type="ORF">O181_027968</name>
</gene>
<protein>
    <recommendedName>
        <fullName evidence="6">Small ribosomal subunit protein mS23</fullName>
    </recommendedName>
    <alternativeName>
        <fullName evidence="7">37S ribosomal protein S25, mitochondrial</fullName>
    </alternativeName>
</protein>
<reference evidence="8" key="1">
    <citation type="submission" date="2021-03" db="EMBL/GenBank/DDBJ databases">
        <title>Draft genome sequence of rust myrtle Austropuccinia psidii MF-1, a brazilian biotype.</title>
        <authorList>
            <person name="Quecine M.C."/>
            <person name="Pachon D.M.R."/>
            <person name="Bonatelli M.L."/>
            <person name="Correr F.H."/>
            <person name="Franceschini L.M."/>
            <person name="Leite T.F."/>
            <person name="Margarido G.R.A."/>
            <person name="Almeida C.A."/>
            <person name="Ferrarezi J.A."/>
            <person name="Labate C.A."/>
        </authorList>
    </citation>
    <scope>NUCLEOTIDE SEQUENCE</scope>
    <source>
        <strain evidence="8">MF-1</strain>
    </source>
</reference>
<evidence type="ECO:0000256" key="5">
    <source>
        <dbReference type="ARBA" id="ARBA00023274"/>
    </source>
</evidence>
<comment type="subcellular location">
    <subcellularLocation>
        <location evidence="1">Mitochondrion</location>
    </subcellularLocation>
</comment>
<sequence>MPRHHPILVHKQLSSQLQAGYLKRPPPAYSALIDHPPAPTPLQFVRSSAEPSIDHPSDRPLRSPKILKFSKKLKPKPIQYDLRDRLRRAFFRDHPFEAYRPRTLIESVDGLVAKTQDKNEIRRLDPQTLTVQHHSASRESAGLNDWERLDQLSILPSAEDCINFAENLHLNKSYSLNQAYKIAVSQFRTLKFENEIQRSFARQEAEYYAEPNLDLSQGSDERQHEMTYWKRDLVKRQIECQDSWILNQDGMKQKTLNIHQKRNQDIDQSNQSLNLQNRIFKNFDLDLSSQNLNKSSSTNEMNGFKEGQNVLEEIMRKSKRLNKKSIDTTPIPT</sequence>
<accession>A0A9Q3CQL1</accession>
<dbReference type="GO" id="GO:0005763">
    <property type="term" value="C:mitochondrial small ribosomal subunit"/>
    <property type="evidence" value="ECO:0007669"/>
    <property type="project" value="InterPro"/>
</dbReference>
<dbReference type="PANTHER" id="PTHR37799:SF1">
    <property type="entry name" value="SMALL RIBOSOMAL SUBUNIT PROTEIN MS23"/>
    <property type="match status" value="1"/>
</dbReference>
<dbReference type="Pfam" id="PF13741">
    <property type="entry name" value="MRP-S25"/>
    <property type="match status" value="1"/>
</dbReference>
<dbReference type="EMBL" id="AVOT02009521">
    <property type="protein sequence ID" value="MBW0488253.1"/>
    <property type="molecule type" value="Genomic_DNA"/>
</dbReference>
<dbReference type="GO" id="GO:0003735">
    <property type="term" value="F:structural constituent of ribosome"/>
    <property type="evidence" value="ECO:0007669"/>
    <property type="project" value="InterPro"/>
</dbReference>
<evidence type="ECO:0000256" key="4">
    <source>
        <dbReference type="ARBA" id="ARBA00023128"/>
    </source>
</evidence>
<evidence type="ECO:0000256" key="2">
    <source>
        <dbReference type="ARBA" id="ARBA00009864"/>
    </source>
</evidence>
<evidence type="ECO:0000313" key="8">
    <source>
        <dbReference type="EMBL" id="MBW0488253.1"/>
    </source>
</evidence>
<keyword evidence="3" id="KW-0689">Ribosomal protein</keyword>
<proteinExistence type="inferred from homology"/>
<keyword evidence="4" id="KW-0496">Mitochondrion</keyword>
<keyword evidence="5" id="KW-0687">Ribonucleoprotein</keyword>
<dbReference type="AlphaFoldDB" id="A0A9Q3CQL1"/>
<organism evidence="8 9">
    <name type="scientific">Austropuccinia psidii MF-1</name>
    <dbReference type="NCBI Taxonomy" id="1389203"/>
    <lineage>
        <taxon>Eukaryota</taxon>
        <taxon>Fungi</taxon>
        <taxon>Dikarya</taxon>
        <taxon>Basidiomycota</taxon>
        <taxon>Pucciniomycotina</taxon>
        <taxon>Pucciniomycetes</taxon>
        <taxon>Pucciniales</taxon>
        <taxon>Sphaerophragmiaceae</taxon>
        <taxon>Austropuccinia</taxon>
    </lineage>
</organism>
<evidence type="ECO:0000313" key="9">
    <source>
        <dbReference type="Proteomes" id="UP000765509"/>
    </source>
</evidence>
<evidence type="ECO:0000256" key="3">
    <source>
        <dbReference type="ARBA" id="ARBA00022980"/>
    </source>
</evidence>
<name>A0A9Q3CQL1_9BASI</name>
<keyword evidence="9" id="KW-1185">Reference proteome</keyword>
<dbReference type="OrthoDB" id="5542239at2759"/>
<evidence type="ECO:0000256" key="7">
    <source>
        <dbReference type="ARBA" id="ARBA00035421"/>
    </source>
</evidence>
<dbReference type="InterPro" id="IPR016939">
    <property type="entry name" value="Ribosomal_mS23_fun"/>
</dbReference>
<evidence type="ECO:0000256" key="1">
    <source>
        <dbReference type="ARBA" id="ARBA00004173"/>
    </source>
</evidence>
<comment type="caution">
    <text evidence="8">The sequence shown here is derived from an EMBL/GenBank/DDBJ whole genome shotgun (WGS) entry which is preliminary data.</text>
</comment>
<dbReference type="PANTHER" id="PTHR37799">
    <property type="entry name" value="37S RIBOSOMAL PROTEIN S25, MITOCHONDRIAL"/>
    <property type="match status" value="1"/>
</dbReference>
<comment type="similarity">
    <text evidence="2">Belongs to the mitochondrion-specific ribosomal protein mS23 family.</text>
</comment>
<evidence type="ECO:0000256" key="6">
    <source>
        <dbReference type="ARBA" id="ARBA00035137"/>
    </source>
</evidence>
<dbReference type="Proteomes" id="UP000765509">
    <property type="component" value="Unassembled WGS sequence"/>
</dbReference>